<feature type="compositionally biased region" description="Basic and acidic residues" evidence="1">
    <location>
        <begin position="32"/>
        <end position="50"/>
    </location>
</feature>
<dbReference type="Pfam" id="PF15477">
    <property type="entry name" value="SMAP"/>
    <property type="match status" value="1"/>
</dbReference>
<dbReference type="Proteomes" id="UP001163046">
    <property type="component" value="Unassembled WGS sequence"/>
</dbReference>
<gene>
    <name evidence="3" type="primary">KNOP1</name>
    <name evidence="3" type="ORF">OS493_027809</name>
</gene>
<evidence type="ECO:0000313" key="3">
    <source>
        <dbReference type="EMBL" id="KAJ7371121.1"/>
    </source>
</evidence>
<evidence type="ECO:0000259" key="2">
    <source>
        <dbReference type="Pfam" id="PF15477"/>
    </source>
</evidence>
<feature type="compositionally biased region" description="Basic residues" evidence="1">
    <location>
        <begin position="12"/>
        <end position="22"/>
    </location>
</feature>
<dbReference type="InterPro" id="IPR028124">
    <property type="entry name" value="SMAP_dom"/>
</dbReference>
<evidence type="ECO:0000313" key="4">
    <source>
        <dbReference type="Proteomes" id="UP001163046"/>
    </source>
</evidence>
<dbReference type="PANTHER" id="PTHR22426:SF1">
    <property type="entry name" value="LYSINE-RICH NUCLEOLAR PROTEIN 1"/>
    <property type="match status" value="1"/>
</dbReference>
<accession>A0A9W9YXD8</accession>
<feature type="compositionally biased region" description="Basic and acidic residues" evidence="1">
    <location>
        <begin position="61"/>
        <end position="71"/>
    </location>
</feature>
<feature type="domain" description="Small acidic protein-like" evidence="2">
    <location>
        <begin position="56"/>
        <end position="132"/>
    </location>
</feature>
<protein>
    <submittedName>
        <fullName evidence="3">Small acidic protein</fullName>
    </submittedName>
</protein>
<sequence>MDEASVNGHEKAKVKKDKGHKRKLDEDSASVSEERNGNEKKNGKSDEKSSSELGQWGKTEFGSEERQEKFLRLMGAFKNKPSTQSPADANVSPQSSQRCMTKDTESSLTQRLEQQYESAMDCSRNRRGLGLGYNPDQDPSNKTFYIDKNWL</sequence>
<keyword evidence="4" id="KW-1185">Reference proteome</keyword>
<name>A0A9W9YXD8_9CNID</name>
<dbReference type="EMBL" id="MU826851">
    <property type="protein sequence ID" value="KAJ7371121.1"/>
    <property type="molecule type" value="Genomic_DNA"/>
</dbReference>
<feature type="region of interest" description="Disordered" evidence="1">
    <location>
        <begin position="1"/>
        <end position="105"/>
    </location>
</feature>
<proteinExistence type="predicted"/>
<comment type="caution">
    <text evidence="3">The sequence shown here is derived from an EMBL/GenBank/DDBJ whole genome shotgun (WGS) entry which is preliminary data.</text>
</comment>
<dbReference type="PANTHER" id="PTHR22426">
    <property type="entry name" value="ARGININE_SERINE-RICH COILED-COIL PROTEIN 2"/>
    <property type="match status" value="1"/>
</dbReference>
<feature type="compositionally biased region" description="Polar residues" evidence="1">
    <location>
        <begin position="80"/>
        <end position="99"/>
    </location>
</feature>
<dbReference type="AlphaFoldDB" id="A0A9W9YXD8"/>
<organism evidence="3 4">
    <name type="scientific">Desmophyllum pertusum</name>
    <dbReference type="NCBI Taxonomy" id="174260"/>
    <lineage>
        <taxon>Eukaryota</taxon>
        <taxon>Metazoa</taxon>
        <taxon>Cnidaria</taxon>
        <taxon>Anthozoa</taxon>
        <taxon>Hexacorallia</taxon>
        <taxon>Scleractinia</taxon>
        <taxon>Caryophylliina</taxon>
        <taxon>Caryophylliidae</taxon>
        <taxon>Desmophyllum</taxon>
    </lineage>
</organism>
<dbReference type="OrthoDB" id="9451331at2759"/>
<evidence type="ECO:0000256" key="1">
    <source>
        <dbReference type="SAM" id="MobiDB-lite"/>
    </source>
</evidence>
<reference evidence="3" key="1">
    <citation type="submission" date="2023-01" db="EMBL/GenBank/DDBJ databases">
        <title>Genome assembly of the deep-sea coral Lophelia pertusa.</title>
        <authorList>
            <person name="Herrera S."/>
            <person name="Cordes E."/>
        </authorList>
    </citation>
    <scope>NUCLEOTIDE SEQUENCE</scope>
    <source>
        <strain evidence="3">USNM1676648</strain>
        <tissue evidence="3">Polyp</tissue>
    </source>
</reference>